<dbReference type="PROSITE" id="PS00330">
    <property type="entry name" value="HEMOLYSIN_CALCIUM"/>
    <property type="match status" value="2"/>
</dbReference>
<keyword evidence="2 8" id="KW-0645">Protease</keyword>
<dbReference type="Gene3D" id="2.60.120.260">
    <property type="entry name" value="Galactose-binding domain-like"/>
    <property type="match status" value="1"/>
</dbReference>
<feature type="non-terminal residue" evidence="10">
    <location>
        <position position="827"/>
    </location>
</feature>
<dbReference type="InterPro" id="IPR008979">
    <property type="entry name" value="Galactose-bd-like_sf"/>
</dbReference>
<sequence length="827" mass="85084">DTLSGGDGLDAAVFTGRRADYQITTTGGITTVTDLRTGAVNEGADSLTGIERLVFQDGAVHLDGTNANPFARTDRVSQSRGDGFIDLPASRLTANDLDGDGDALSITGIGDVTGGSAWLTEDGHVRFVAAPGFEGLASFTYTVDDGHGGTATGLVEVDVEARGPRDGLAPYQWHLVETTVTDVWPDYTGQGVVIGIADNGVDYTHPDVAPNYDDTIDWDYSSNDDVAMPHASGDAHGTYVAAIAAGALNGEGVIGVAYEATLAGYLTFEGYIDSWADYPNGSRPRYDVDVLNNSWTFTSDFATTLGFLPASWTTPGMEKLAVYGRDGLGTNIVFAAGNTGDEGSRADYDLFVNSRYTIAVASVDYQGDQSVFSRPGASVLIGAPGSGIVSADRPGSTGYDPGEFGADYHLGSGTSAAAPVVSGAIALMLEANADLGWRDVQAILANSAWREMPADADAGWRFNGATSWNGGGFAFRDDTGFGYLDARAAVRLAETWTLQSTSANEVSVTLQNATDVTLADNGSITSTIEVTDEIEIGHVTLSIDLTHTHVGDLVITLTSPDGTVSTFVDRAGKVAGDDTDIGTTKDNLNFSFSSVQFRGELSPGTWTLTVTDARTGDTGVLRDWKLGIHGDTPSDDTLTVLTDQFADLVPAGQDGRLVIGDDAGHDTINAAIVTSDIAFDLAAGGVVDGREVVIADGTVIEDFFAGDGDDLLVGNAADNRLWGGRGDDVIEGGAGADVIEGGQGIDTAGWSTATQGITVDLAAGTASDGDTLSGIENLVGSDHDDTLTGNDGANLLVGGAGGDTLDGGAGDDTLAGGAGDDVIQGGD</sequence>
<dbReference type="Gene3D" id="2.60.40.2810">
    <property type="match status" value="1"/>
</dbReference>
<evidence type="ECO:0000259" key="9">
    <source>
        <dbReference type="PROSITE" id="PS51829"/>
    </source>
</evidence>
<dbReference type="Pfam" id="PF01483">
    <property type="entry name" value="P_proprotein"/>
    <property type="match status" value="1"/>
</dbReference>
<dbReference type="PROSITE" id="PS00138">
    <property type="entry name" value="SUBTILASE_SER"/>
    <property type="match status" value="1"/>
</dbReference>
<dbReference type="GO" id="GO:0016485">
    <property type="term" value="P:protein processing"/>
    <property type="evidence" value="ECO:0007669"/>
    <property type="project" value="TreeGrafter"/>
</dbReference>
<dbReference type="Pfam" id="PF00353">
    <property type="entry name" value="HemolysinCabind"/>
    <property type="match status" value="3"/>
</dbReference>
<evidence type="ECO:0000256" key="8">
    <source>
        <dbReference type="PROSITE-ProRule" id="PRU01240"/>
    </source>
</evidence>
<evidence type="ECO:0000313" key="10">
    <source>
        <dbReference type="EMBL" id="HAE49320.1"/>
    </source>
</evidence>
<evidence type="ECO:0000256" key="1">
    <source>
        <dbReference type="ARBA" id="ARBA00005325"/>
    </source>
</evidence>
<evidence type="ECO:0000256" key="4">
    <source>
        <dbReference type="ARBA" id="ARBA00022801"/>
    </source>
</evidence>
<keyword evidence="6" id="KW-0106">Calcium</keyword>
<dbReference type="InterPro" id="IPR023828">
    <property type="entry name" value="Peptidase_S8_Ser-AS"/>
</dbReference>
<comment type="similarity">
    <text evidence="1">Belongs to the peptidase S8 family. Furin subfamily.</text>
</comment>
<evidence type="ECO:0000313" key="11">
    <source>
        <dbReference type="Proteomes" id="UP000257706"/>
    </source>
</evidence>
<dbReference type="GO" id="GO:0016020">
    <property type="term" value="C:membrane"/>
    <property type="evidence" value="ECO:0007669"/>
    <property type="project" value="TreeGrafter"/>
</dbReference>
<dbReference type="InterPro" id="IPR015500">
    <property type="entry name" value="Peptidase_S8_subtilisin-rel"/>
</dbReference>
<dbReference type="SUPFAM" id="SSF51120">
    <property type="entry name" value="beta-Roll"/>
    <property type="match status" value="2"/>
</dbReference>
<dbReference type="Pfam" id="PF00082">
    <property type="entry name" value="Peptidase_S8"/>
    <property type="match status" value="1"/>
</dbReference>
<dbReference type="PANTHER" id="PTHR42884:SF14">
    <property type="entry name" value="NEUROENDOCRINE CONVERTASE 1"/>
    <property type="match status" value="1"/>
</dbReference>
<dbReference type="Pfam" id="PF17963">
    <property type="entry name" value="Big_9"/>
    <property type="match status" value="1"/>
</dbReference>
<accession>A0A3B9INI1</accession>
<dbReference type="Gene3D" id="3.40.50.200">
    <property type="entry name" value="Peptidase S8/S53 domain"/>
    <property type="match status" value="1"/>
</dbReference>
<feature type="domain" description="P/Homo B" evidence="9">
    <location>
        <begin position="495"/>
        <end position="634"/>
    </location>
</feature>
<dbReference type="EMBL" id="DMAI01000296">
    <property type="protein sequence ID" value="HAE49320.1"/>
    <property type="molecule type" value="Genomic_DNA"/>
</dbReference>
<dbReference type="GO" id="GO:0004252">
    <property type="term" value="F:serine-type endopeptidase activity"/>
    <property type="evidence" value="ECO:0007669"/>
    <property type="project" value="UniProtKB-UniRule"/>
</dbReference>
<dbReference type="PRINTS" id="PR00723">
    <property type="entry name" value="SUBTILISIN"/>
</dbReference>
<evidence type="ECO:0000256" key="3">
    <source>
        <dbReference type="ARBA" id="ARBA00022729"/>
    </source>
</evidence>
<dbReference type="InterPro" id="IPR011049">
    <property type="entry name" value="Serralysin-like_metalloprot_C"/>
</dbReference>
<dbReference type="InterPro" id="IPR000209">
    <property type="entry name" value="Peptidase_S8/S53_dom"/>
</dbReference>
<evidence type="ECO:0000256" key="7">
    <source>
        <dbReference type="PIRSR" id="PIRSR615500-1"/>
    </source>
</evidence>
<dbReference type="GO" id="GO:0005737">
    <property type="term" value="C:cytoplasm"/>
    <property type="evidence" value="ECO:0007669"/>
    <property type="project" value="UniProtKB-ARBA"/>
</dbReference>
<dbReference type="GO" id="GO:0005509">
    <property type="term" value="F:calcium ion binding"/>
    <property type="evidence" value="ECO:0007669"/>
    <property type="project" value="InterPro"/>
</dbReference>
<dbReference type="InterPro" id="IPR018511">
    <property type="entry name" value="Hemolysin-typ_Ca-bd_CS"/>
</dbReference>
<dbReference type="SUPFAM" id="SSF49785">
    <property type="entry name" value="Galactose-binding domain-like"/>
    <property type="match status" value="1"/>
</dbReference>
<feature type="active site" description="Charge relay system" evidence="7 8">
    <location>
        <position position="198"/>
    </location>
</feature>
<proteinExistence type="inferred from homology"/>
<name>A0A3B9INI1_9PROT</name>
<dbReference type="AlphaFoldDB" id="A0A3B9INI1"/>
<keyword evidence="3" id="KW-0732">Signal</keyword>
<dbReference type="Proteomes" id="UP000257706">
    <property type="component" value="Unassembled WGS sequence"/>
</dbReference>
<dbReference type="PROSITE" id="PS51892">
    <property type="entry name" value="SUBTILASE"/>
    <property type="match status" value="1"/>
</dbReference>
<evidence type="ECO:0000256" key="5">
    <source>
        <dbReference type="ARBA" id="ARBA00022825"/>
    </source>
</evidence>
<feature type="active site" description="Charge relay system" evidence="7 8">
    <location>
        <position position="415"/>
    </location>
</feature>
<dbReference type="GO" id="GO:0012505">
    <property type="term" value="C:endomembrane system"/>
    <property type="evidence" value="ECO:0007669"/>
    <property type="project" value="UniProtKB-ARBA"/>
</dbReference>
<dbReference type="InterPro" id="IPR034182">
    <property type="entry name" value="Kexin/furin"/>
</dbReference>
<dbReference type="Gene3D" id="2.150.10.10">
    <property type="entry name" value="Serralysin-like metalloprotease, C-terminal"/>
    <property type="match status" value="2"/>
</dbReference>
<dbReference type="CDD" id="cd04059">
    <property type="entry name" value="Peptidases_S8_Protein_convertases_Kexins_Furin-like"/>
    <property type="match status" value="1"/>
</dbReference>
<feature type="non-terminal residue" evidence="10">
    <location>
        <position position="1"/>
    </location>
</feature>
<dbReference type="InterPro" id="IPR002884">
    <property type="entry name" value="P_dom"/>
</dbReference>
<keyword evidence="4 8" id="KW-0378">Hydrolase</keyword>
<evidence type="ECO:0000256" key="6">
    <source>
        <dbReference type="ARBA" id="ARBA00022837"/>
    </source>
</evidence>
<evidence type="ECO:0000256" key="2">
    <source>
        <dbReference type="ARBA" id="ARBA00022670"/>
    </source>
</evidence>
<dbReference type="PROSITE" id="PS51829">
    <property type="entry name" value="P_HOMO_B"/>
    <property type="match status" value="1"/>
</dbReference>
<dbReference type="SUPFAM" id="SSF52743">
    <property type="entry name" value="Subtilisin-like"/>
    <property type="match status" value="1"/>
</dbReference>
<feature type="active site" description="Charge relay system" evidence="7 8">
    <location>
        <position position="236"/>
    </location>
</feature>
<comment type="caution">
    <text evidence="10">The sequence shown here is derived from an EMBL/GenBank/DDBJ whole genome shotgun (WGS) entry which is preliminary data.</text>
</comment>
<reference evidence="10 11" key="1">
    <citation type="journal article" date="2018" name="Nat. Biotechnol.">
        <title>A standardized bacterial taxonomy based on genome phylogeny substantially revises the tree of life.</title>
        <authorList>
            <person name="Parks D.H."/>
            <person name="Chuvochina M."/>
            <person name="Waite D.W."/>
            <person name="Rinke C."/>
            <person name="Skarshewski A."/>
            <person name="Chaumeil P.A."/>
            <person name="Hugenholtz P."/>
        </authorList>
    </citation>
    <scope>NUCLEOTIDE SEQUENCE [LARGE SCALE GENOMIC DNA]</scope>
    <source>
        <strain evidence="10">UBA8739</strain>
    </source>
</reference>
<protein>
    <recommendedName>
        <fullName evidence="9">P/Homo B domain-containing protein</fullName>
    </recommendedName>
</protein>
<dbReference type="InterPro" id="IPR036852">
    <property type="entry name" value="Peptidase_S8/S53_dom_sf"/>
</dbReference>
<dbReference type="PRINTS" id="PR00313">
    <property type="entry name" value="CABNDNGRPT"/>
</dbReference>
<dbReference type="InterPro" id="IPR001343">
    <property type="entry name" value="Hemolysn_Ca-bd"/>
</dbReference>
<organism evidence="10 11">
    <name type="scientific">Tistrella mobilis</name>
    <dbReference type="NCBI Taxonomy" id="171437"/>
    <lineage>
        <taxon>Bacteria</taxon>
        <taxon>Pseudomonadati</taxon>
        <taxon>Pseudomonadota</taxon>
        <taxon>Alphaproteobacteria</taxon>
        <taxon>Geminicoccales</taxon>
        <taxon>Geminicoccaceae</taxon>
        <taxon>Tistrella</taxon>
    </lineage>
</organism>
<gene>
    <name evidence="10" type="ORF">DCK97_18030</name>
</gene>
<dbReference type="PANTHER" id="PTHR42884">
    <property type="entry name" value="PROPROTEIN CONVERTASE SUBTILISIN/KEXIN-RELATED"/>
    <property type="match status" value="1"/>
</dbReference>
<keyword evidence="5 8" id="KW-0720">Serine protease</keyword>